<dbReference type="EMBL" id="AKNX01000002">
    <property type="protein sequence ID" value="EJB34563.1"/>
    <property type="molecule type" value="Genomic_DNA"/>
</dbReference>
<dbReference type="PATRIC" id="fig|992029.3.peg.791"/>
<accession>I9ZE58</accession>
<comment type="caution">
    <text evidence="1">The sequence shown here is derived from an EMBL/GenBank/DDBJ whole genome shotgun (WGS) entry which is preliminary data.</text>
</comment>
<organism evidence="1 2">
    <name type="scientific">Helicobacter pylori NQ4076</name>
    <dbReference type="NCBI Taxonomy" id="992029"/>
    <lineage>
        <taxon>Bacteria</taxon>
        <taxon>Pseudomonadati</taxon>
        <taxon>Campylobacterota</taxon>
        <taxon>Epsilonproteobacteria</taxon>
        <taxon>Campylobacterales</taxon>
        <taxon>Helicobacteraceae</taxon>
        <taxon>Helicobacter</taxon>
    </lineage>
</organism>
<name>I9ZE58_HELPX</name>
<dbReference type="Proteomes" id="UP000004074">
    <property type="component" value="Unassembled WGS sequence"/>
</dbReference>
<sequence length="48" mass="5410">MKASFIPKTILVMRVLCPGLEMRLHIKPLNALASLKDAQILENIAFPY</sequence>
<evidence type="ECO:0000313" key="1">
    <source>
        <dbReference type="EMBL" id="EJB34563.1"/>
    </source>
</evidence>
<evidence type="ECO:0000313" key="2">
    <source>
        <dbReference type="Proteomes" id="UP000004074"/>
    </source>
</evidence>
<protein>
    <submittedName>
        <fullName evidence="1">Uncharacterized protein</fullName>
    </submittedName>
</protein>
<proteinExistence type="predicted"/>
<reference evidence="1 2" key="1">
    <citation type="journal article" date="2013" name="Pathog. Dis.">
        <title>Genome sequences of 65 Helicobacter pylori strains isolated from asymptomatic individuals and patients with gastric cancer, peptic ulcer disease, or gastritis.</title>
        <authorList>
            <person name="Blanchard T.G."/>
            <person name="Czinn S.J."/>
            <person name="Correa P."/>
            <person name="Nakazawa T."/>
            <person name="Keelan M."/>
            <person name="Morningstar L."/>
            <person name="Santana-Cruz I."/>
            <person name="Maroo A."/>
            <person name="McCracken C."/>
            <person name="Shefchek K."/>
            <person name="Daugherty S."/>
            <person name="Song Y."/>
            <person name="Fraser C.M."/>
            <person name="Fricke W.F."/>
        </authorList>
    </citation>
    <scope>NUCLEOTIDE SEQUENCE [LARGE SCALE GENOMIC DNA]</scope>
    <source>
        <strain evidence="1 2">NQ4076</strain>
    </source>
</reference>
<dbReference type="AlphaFoldDB" id="I9ZE58"/>
<gene>
    <name evidence="1" type="ORF">HPNQ4076_0811</name>
</gene>